<dbReference type="InterPro" id="IPR002123">
    <property type="entry name" value="Plipid/glycerol_acylTrfase"/>
</dbReference>
<evidence type="ECO:0000313" key="11">
    <source>
        <dbReference type="EMBL" id="KAF2008588.1"/>
    </source>
</evidence>
<keyword evidence="3" id="KW-0808">Transferase</keyword>
<evidence type="ECO:0000259" key="10">
    <source>
        <dbReference type="SMART" id="SM00563"/>
    </source>
</evidence>
<dbReference type="GO" id="GO:0016020">
    <property type="term" value="C:membrane"/>
    <property type="evidence" value="ECO:0007669"/>
    <property type="project" value="UniProtKB-SubCell"/>
</dbReference>
<evidence type="ECO:0000256" key="8">
    <source>
        <dbReference type="ARBA" id="ARBA00023315"/>
    </source>
</evidence>
<evidence type="ECO:0000256" key="1">
    <source>
        <dbReference type="ARBA" id="ARBA00004370"/>
    </source>
</evidence>
<dbReference type="RefSeq" id="XP_033376927.1">
    <property type="nucleotide sequence ID" value="XM_033526308.1"/>
</dbReference>
<reference evidence="11" key="1">
    <citation type="journal article" date="2020" name="Stud. Mycol.">
        <title>101 Dothideomycetes genomes: a test case for predicting lifestyles and emergence of pathogens.</title>
        <authorList>
            <person name="Haridas S."/>
            <person name="Albert R."/>
            <person name="Binder M."/>
            <person name="Bloem J."/>
            <person name="Labutti K."/>
            <person name="Salamov A."/>
            <person name="Andreopoulos B."/>
            <person name="Baker S."/>
            <person name="Barry K."/>
            <person name="Bills G."/>
            <person name="Bluhm B."/>
            <person name="Cannon C."/>
            <person name="Castanera R."/>
            <person name="Culley D."/>
            <person name="Daum C."/>
            <person name="Ezra D."/>
            <person name="Gonzalez J."/>
            <person name="Henrissat B."/>
            <person name="Kuo A."/>
            <person name="Liang C."/>
            <person name="Lipzen A."/>
            <person name="Lutzoni F."/>
            <person name="Magnuson J."/>
            <person name="Mondo S."/>
            <person name="Nolan M."/>
            <person name="Ohm R."/>
            <person name="Pangilinan J."/>
            <person name="Park H.-J."/>
            <person name="Ramirez L."/>
            <person name="Alfaro M."/>
            <person name="Sun H."/>
            <person name="Tritt A."/>
            <person name="Yoshinaga Y."/>
            <person name="Zwiers L.-H."/>
            <person name="Turgeon B."/>
            <person name="Goodwin S."/>
            <person name="Spatafora J."/>
            <person name="Crous P."/>
            <person name="Grigoriev I."/>
        </authorList>
    </citation>
    <scope>NUCLEOTIDE SEQUENCE</scope>
    <source>
        <strain evidence="11">CBS 175.79</strain>
    </source>
</reference>
<feature type="transmembrane region" description="Helical" evidence="9">
    <location>
        <begin position="60"/>
        <end position="81"/>
    </location>
</feature>
<dbReference type="GO" id="GO:0006629">
    <property type="term" value="P:lipid metabolic process"/>
    <property type="evidence" value="ECO:0007669"/>
    <property type="project" value="UniProtKB-KW"/>
</dbReference>
<dbReference type="GeneID" id="54283705"/>
<evidence type="ECO:0000256" key="9">
    <source>
        <dbReference type="SAM" id="Phobius"/>
    </source>
</evidence>
<keyword evidence="6" id="KW-0443">Lipid metabolism</keyword>
<evidence type="ECO:0000256" key="4">
    <source>
        <dbReference type="ARBA" id="ARBA00022692"/>
    </source>
</evidence>
<keyword evidence="7 9" id="KW-0472">Membrane</keyword>
<keyword evidence="4 9" id="KW-0812">Transmembrane</keyword>
<evidence type="ECO:0000256" key="7">
    <source>
        <dbReference type="ARBA" id="ARBA00023136"/>
    </source>
</evidence>
<dbReference type="Proteomes" id="UP000799778">
    <property type="component" value="Unassembled WGS sequence"/>
</dbReference>
<sequence>MEKYSQFRDKGTAIAPFLPVPTPTSSALWTPVHILLFLVRLPAVTFLSLFYFTFLEFLPVGSFIKTCVLWLILAIPGVWWVDLQVDGVKRGYVTNIHSSLYGSTGARALAANFFAVSQSTKAEQRARDNRNLANAKDHLPYAGTVIASSFTSPLDPLYLAGIFSPVFTRSYPGYKKVEQISLLGAILLAFAPPKLEPNNPDKLVTLQELKKRNPGSIICVFPESTTTNGRGILPFSPSLLTADEKTKVFPVNLRYTPGDVTTPVPGNYFSWFWRLLSKPTHVMRVRIAMPHYMVAAPSDKWVDDVGNDMGYDTNIFDDLKLRNRTVEKDTRNGESEGVGEAERKVLDRVAEDLARLGRVKRVGLGVVDKIEFVKVWTSRRR</sequence>
<dbReference type="SMART" id="SM00563">
    <property type="entry name" value="PlsC"/>
    <property type="match status" value="1"/>
</dbReference>
<dbReference type="PANTHER" id="PTHR23063">
    <property type="entry name" value="PHOSPHOLIPID ACYLTRANSFERASE"/>
    <property type="match status" value="1"/>
</dbReference>
<evidence type="ECO:0000256" key="6">
    <source>
        <dbReference type="ARBA" id="ARBA00023098"/>
    </source>
</evidence>
<keyword evidence="8" id="KW-0012">Acyltransferase</keyword>
<dbReference type="AlphaFoldDB" id="A0A6A5X6H2"/>
<feature type="domain" description="Phospholipid/glycerol acyltransferase" evidence="10">
    <location>
        <begin position="144"/>
        <end position="256"/>
    </location>
</feature>
<dbReference type="EMBL" id="ML978082">
    <property type="protein sequence ID" value="KAF2008588.1"/>
    <property type="molecule type" value="Genomic_DNA"/>
</dbReference>
<gene>
    <name evidence="11" type="ORF">BU24DRAFT_415647</name>
</gene>
<keyword evidence="5 9" id="KW-1133">Transmembrane helix</keyword>
<evidence type="ECO:0000256" key="3">
    <source>
        <dbReference type="ARBA" id="ARBA00022679"/>
    </source>
</evidence>
<comment type="subcellular location">
    <subcellularLocation>
        <location evidence="1">Membrane</location>
    </subcellularLocation>
</comment>
<protein>
    <recommendedName>
        <fullName evidence="10">Phospholipid/glycerol acyltransferase domain-containing protein</fullName>
    </recommendedName>
</protein>
<accession>A0A6A5X6H2</accession>
<evidence type="ECO:0000313" key="12">
    <source>
        <dbReference type="Proteomes" id="UP000799778"/>
    </source>
</evidence>
<organism evidence="11 12">
    <name type="scientific">Aaosphaeria arxii CBS 175.79</name>
    <dbReference type="NCBI Taxonomy" id="1450172"/>
    <lineage>
        <taxon>Eukaryota</taxon>
        <taxon>Fungi</taxon>
        <taxon>Dikarya</taxon>
        <taxon>Ascomycota</taxon>
        <taxon>Pezizomycotina</taxon>
        <taxon>Dothideomycetes</taxon>
        <taxon>Pleosporomycetidae</taxon>
        <taxon>Pleosporales</taxon>
        <taxon>Pleosporales incertae sedis</taxon>
        <taxon>Aaosphaeria</taxon>
    </lineage>
</organism>
<comment type="similarity">
    <text evidence="2">Belongs to the 1-acyl-sn-glycerol-3-phosphate acyltransferase family.</text>
</comment>
<evidence type="ECO:0000256" key="5">
    <source>
        <dbReference type="ARBA" id="ARBA00022989"/>
    </source>
</evidence>
<dbReference type="PANTHER" id="PTHR23063:SF60">
    <property type="entry name" value="LYSOPHOSPHATIDIC ACID:OLEOYL-COA ACYLTRANSFERASE 1"/>
    <property type="match status" value="1"/>
</dbReference>
<keyword evidence="12" id="KW-1185">Reference proteome</keyword>
<dbReference type="OrthoDB" id="272512at2759"/>
<proteinExistence type="inferred from homology"/>
<feature type="transmembrane region" description="Helical" evidence="9">
    <location>
        <begin position="34"/>
        <end position="54"/>
    </location>
</feature>
<dbReference type="GO" id="GO:0016746">
    <property type="term" value="F:acyltransferase activity"/>
    <property type="evidence" value="ECO:0007669"/>
    <property type="project" value="UniProtKB-KW"/>
</dbReference>
<name>A0A6A5X6H2_9PLEO</name>
<evidence type="ECO:0000256" key="2">
    <source>
        <dbReference type="ARBA" id="ARBA00008655"/>
    </source>
</evidence>